<dbReference type="GO" id="GO:0003746">
    <property type="term" value="F:translation elongation factor activity"/>
    <property type="evidence" value="ECO:0007669"/>
    <property type="project" value="InterPro"/>
</dbReference>
<protein>
    <recommendedName>
        <fullName evidence="7">Zn(2)-C6 fungal-type domain-containing protein</fullName>
    </recommendedName>
</protein>
<evidence type="ECO:0000256" key="5">
    <source>
        <dbReference type="ARBA" id="ARBA00061629"/>
    </source>
</evidence>
<feature type="compositionally biased region" description="Polar residues" evidence="6">
    <location>
        <begin position="655"/>
        <end position="668"/>
    </location>
</feature>
<dbReference type="FunFam" id="2.30.30.30:FF:000033">
    <property type="entry name" value="Woronin body major protein HEX1"/>
    <property type="match status" value="1"/>
</dbReference>
<feature type="domain" description="Zn(2)-C6 fungal-type" evidence="7">
    <location>
        <begin position="12"/>
        <end position="44"/>
    </location>
</feature>
<dbReference type="GO" id="GO:0003723">
    <property type="term" value="F:RNA binding"/>
    <property type="evidence" value="ECO:0007669"/>
    <property type="project" value="InterPro"/>
</dbReference>
<dbReference type="CDD" id="cd00067">
    <property type="entry name" value="GAL4"/>
    <property type="match status" value="1"/>
</dbReference>
<dbReference type="GO" id="GO:0045905">
    <property type="term" value="P:positive regulation of translational termination"/>
    <property type="evidence" value="ECO:0007669"/>
    <property type="project" value="InterPro"/>
</dbReference>
<gene>
    <name evidence="8" type="ORF">LTR77_005133</name>
</gene>
<dbReference type="GO" id="GO:0043022">
    <property type="term" value="F:ribosome binding"/>
    <property type="evidence" value="ECO:0007669"/>
    <property type="project" value="InterPro"/>
</dbReference>
<dbReference type="SMART" id="SM00906">
    <property type="entry name" value="Fungal_trans"/>
    <property type="match status" value="1"/>
</dbReference>
<dbReference type="GO" id="GO:0003677">
    <property type="term" value="F:DNA binding"/>
    <property type="evidence" value="ECO:0007669"/>
    <property type="project" value="InterPro"/>
</dbReference>
<dbReference type="CDD" id="cd04469">
    <property type="entry name" value="S1_Hex1"/>
    <property type="match status" value="1"/>
</dbReference>
<dbReference type="SUPFAM" id="SSF50104">
    <property type="entry name" value="Translation proteins SH3-like domain"/>
    <property type="match status" value="1"/>
</dbReference>
<dbReference type="GO" id="GO:0005634">
    <property type="term" value="C:nucleus"/>
    <property type="evidence" value="ECO:0007669"/>
    <property type="project" value="UniProtKB-SubCell"/>
</dbReference>
<dbReference type="Gene3D" id="4.10.240.10">
    <property type="entry name" value="Zn(2)-C6 fungal-type DNA-binding domain"/>
    <property type="match status" value="1"/>
</dbReference>
<dbReference type="InterPro" id="IPR020189">
    <property type="entry name" value="IF5A_C"/>
</dbReference>
<feature type="region of interest" description="Disordered" evidence="6">
    <location>
        <begin position="46"/>
        <end position="68"/>
    </location>
</feature>
<feature type="compositionally biased region" description="Polar residues" evidence="6">
    <location>
        <begin position="176"/>
        <end position="185"/>
    </location>
</feature>
<dbReference type="AlphaFoldDB" id="A0AAV9PBU2"/>
<feature type="compositionally biased region" description="Polar residues" evidence="6">
    <location>
        <begin position="110"/>
        <end position="132"/>
    </location>
</feature>
<dbReference type="InterPro" id="IPR036864">
    <property type="entry name" value="Zn2-C6_fun-type_DNA-bd_sf"/>
</dbReference>
<feature type="compositionally biased region" description="Polar residues" evidence="6">
    <location>
        <begin position="46"/>
        <end position="55"/>
    </location>
</feature>
<dbReference type="SUPFAM" id="SSF57701">
    <property type="entry name" value="Zn2/Cys6 DNA-binding domain"/>
    <property type="match status" value="1"/>
</dbReference>
<evidence type="ECO:0000256" key="3">
    <source>
        <dbReference type="ARBA" id="ARBA00022723"/>
    </source>
</evidence>
<comment type="caution">
    <text evidence="8">The sequence shown here is derived from an EMBL/GenBank/DDBJ whole genome shotgun (WGS) entry which is preliminary data.</text>
</comment>
<dbReference type="Pfam" id="PF01287">
    <property type="entry name" value="eIF-5a"/>
    <property type="match status" value="1"/>
</dbReference>
<dbReference type="InterPro" id="IPR012340">
    <property type="entry name" value="NA-bd_OB-fold"/>
</dbReference>
<evidence type="ECO:0000256" key="6">
    <source>
        <dbReference type="SAM" id="MobiDB-lite"/>
    </source>
</evidence>
<sequence>MPGDRAVRKPLSCGPCRHRKLRCDRGVPACSNCVHRGDIIACSYAQRSRPTSGQPPRSPASGLDRNAQDKLDQLEKLVVSLFDEKRNANQVVTPASTRDAGSSDGHVVSFDSQQAPERSSGETPRSVLSDSSAGAGLCGSSEPRWSVDEARWASLMNGINDVRDYLRIQHEKDDQQNQVTSSSLERSCDDSGPTLLFGSSRSMSDKEILSHLPSRHSCDIMVERYFAHLYPPLHILHIPTFRKQYARFWMDPLNTSMAWVGLLYAMLRIAALDYLREEDEPLEWQGKCQDLAINFRNRFTDCMIAADYLQPQEYLIEALCLHHYGEYVSSRDAKSSVWVLTGMITRLAMRMGYHQTSQPTLESSPCKDEMRRRVWAFIRQGDIMISFQLGLPAMVDLWDSDANLPRNIYDADLDEDCTELPPALPDSEPTEVAFLLAKTKLAFGFSRAAAEINRSPSVRYERILEIDRELRHVYDSIPGSYKLGALSQQDSLIRTSAKFTLANIHHKSLCVVHSRFMKLARSDNRYSYSRKVCLQSAMSMLRIQAIQDQDIPVDGRIRSLTNYQTSLTIHDFLLAAAIISSDLCSSNSSPEKQTLTPGFPSRADMTRALSISAQIFGRTRDCSREAGKAADVLSMLVNKLEAGESAPNEARQLARQKTTQARGFQANGQPAMPHQRQGPSPASKIVSGAALPLSAGMTSDASAAQEQPSWPGASDPWSQIGLPQLDTNYPPIWPYAPFHTSADWSATDPCNFGHEAGLSGNLDSSHWNPSIAMHDPLSTLWDLSAEFGTDALVPFSVFPSSYKNEQTTESTEVKTDEHITVQGAGREGQRDRNTQQGPSRRDDRYSREDIRISEEDRRRPGRVKREEDIRITEDDRYTDRRDTRVEIDRERYREPYQRYAGSQIDVEDRVYDREYNTRHTPATQIDVDTRIDVAERDFRDRTVPFAEEYRSSRGWQDQTTYPRDVPQGSYPERNAVRFDENVRVTEDSTVDGKHKRDMGYYDEDGQYHSFRHGLHRAADRILHPIHGGHHHHDHHHHHQDREDREVVRERDVTVEDREVQVGAPRISESRTMYRSEGPSRRGPPNTITIPCHFIRIGDILILQGRPCQIIRITTSAQTGQHRYLGVDLFTKQLNEESSFISNPSPSVVVQNMLGPVFKQYRVLDIRDDGRVVAMTETGDVKQTLPVLDQSNLLDRLSSSFANGRGSVRVLVLSDDGREMAVDYKVVHGSRL</sequence>
<accession>A0AAV9PBU2</accession>
<feature type="compositionally biased region" description="Basic and acidic residues" evidence="6">
    <location>
        <begin position="827"/>
        <end position="864"/>
    </location>
</feature>
<comment type="subcellular location">
    <subcellularLocation>
        <location evidence="2">Cell septum</location>
    </subcellularLocation>
    <subcellularLocation>
        <location evidence="1">Nucleus</location>
    </subcellularLocation>
</comment>
<reference evidence="8 9" key="1">
    <citation type="submission" date="2023-08" db="EMBL/GenBank/DDBJ databases">
        <title>Black Yeasts Isolated from many extreme environments.</title>
        <authorList>
            <person name="Coleine C."/>
            <person name="Stajich J.E."/>
            <person name="Selbmann L."/>
        </authorList>
    </citation>
    <scope>NUCLEOTIDE SEQUENCE [LARGE SCALE GENOMIC DNA]</scope>
    <source>
        <strain evidence="8 9">CCFEE 5935</strain>
    </source>
</reference>
<dbReference type="EMBL" id="JAVRRT010000007">
    <property type="protein sequence ID" value="KAK5170545.1"/>
    <property type="molecule type" value="Genomic_DNA"/>
</dbReference>
<dbReference type="GO" id="GO:0000981">
    <property type="term" value="F:DNA-binding transcription factor activity, RNA polymerase II-specific"/>
    <property type="evidence" value="ECO:0007669"/>
    <property type="project" value="InterPro"/>
</dbReference>
<dbReference type="Gene3D" id="2.40.50.140">
    <property type="entry name" value="Nucleic acid-binding proteins"/>
    <property type="match status" value="1"/>
</dbReference>
<dbReference type="InterPro" id="IPR014722">
    <property type="entry name" value="Rib_uL2_dom2"/>
</dbReference>
<evidence type="ECO:0000259" key="7">
    <source>
        <dbReference type="PROSITE" id="PS50048"/>
    </source>
</evidence>
<dbReference type="InterPro" id="IPR050613">
    <property type="entry name" value="Sec_Metabolite_Reg"/>
</dbReference>
<dbReference type="PROSITE" id="PS50048">
    <property type="entry name" value="ZN2_CY6_FUNGAL_2"/>
    <property type="match status" value="1"/>
</dbReference>
<dbReference type="GO" id="GO:0045901">
    <property type="term" value="P:positive regulation of translational elongation"/>
    <property type="evidence" value="ECO:0007669"/>
    <property type="project" value="InterPro"/>
</dbReference>
<dbReference type="GO" id="GO:0140266">
    <property type="term" value="C:Woronin body"/>
    <property type="evidence" value="ECO:0007669"/>
    <property type="project" value="UniProtKB-ARBA"/>
</dbReference>
<feature type="compositionally biased region" description="Polar residues" evidence="6">
    <location>
        <begin position="696"/>
        <end position="708"/>
    </location>
</feature>
<dbReference type="SMART" id="SM00066">
    <property type="entry name" value="GAL4"/>
    <property type="match status" value="1"/>
</dbReference>
<dbReference type="PANTHER" id="PTHR31001">
    <property type="entry name" value="UNCHARACTERIZED TRANSCRIPTIONAL REGULATORY PROTEIN"/>
    <property type="match status" value="1"/>
</dbReference>
<dbReference type="SUPFAM" id="SSF50249">
    <property type="entry name" value="Nucleic acid-binding proteins"/>
    <property type="match status" value="1"/>
</dbReference>
<feature type="region of interest" description="Disordered" evidence="6">
    <location>
        <begin position="90"/>
        <end position="142"/>
    </location>
</feature>
<organism evidence="8 9">
    <name type="scientific">Saxophila tyrrhenica</name>
    <dbReference type="NCBI Taxonomy" id="1690608"/>
    <lineage>
        <taxon>Eukaryota</taxon>
        <taxon>Fungi</taxon>
        <taxon>Dikarya</taxon>
        <taxon>Ascomycota</taxon>
        <taxon>Pezizomycotina</taxon>
        <taxon>Dothideomycetes</taxon>
        <taxon>Dothideomycetidae</taxon>
        <taxon>Mycosphaerellales</taxon>
        <taxon>Extremaceae</taxon>
        <taxon>Saxophila</taxon>
    </lineage>
</organism>
<name>A0AAV9PBU2_9PEZI</name>
<evidence type="ECO:0000313" key="8">
    <source>
        <dbReference type="EMBL" id="KAK5170545.1"/>
    </source>
</evidence>
<dbReference type="InterPro" id="IPR001138">
    <property type="entry name" value="Zn2Cys6_DnaBD"/>
</dbReference>
<dbReference type="Pfam" id="PF00172">
    <property type="entry name" value="Zn_clus"/>
    <property type="match status" value="1"/>
</dbReference>
<dbReference type="GO" id="GO:0008270">
    <property type="term" value="F:zinc ion binding"/>
    <property type="evidence" value="ECO:0007669"/>
    <property type="project" value="InterPro"/>
</dbReference>
<keyword evidence="4" id="KW-0539">Nucleus</keyword>
<feature type="region of interest" description="Disordered" evidence="6">
    <location>
        <begin position="172"/>
        <end position="192"/>
    </location>
</feature>
<feature type="region of interest" description="Disordered" evidence="6">
    <location>
        <begin position="804"/>
        <end position="864"/>
    </location>
</feature>
<keyword evidence="9" id="KW-1185">Reference proteome</keyword>
<dbReference type="CDD" id="cd12148">
    <property type="entry name" value="fungal_TF_MHR"/>
    <property type="match status" value="1"/>
</dbReference>
<dbReference type="GO" id="GO:0006351">
    <property type="term" value="P:DNA-templated transcription"/>
    <property type="evidence" value="ECO:0007669"/>
    <property type="project" value="InterPro"/>
</dbReference>
<dbReference type="Pfam" id="PF04082">
    <property type="entry name" value="Fungal_trans"/>
    <property type="match status" value="1"/>
</dbReference>
<comment type="similarity">
    <text evidence="5">Belongs to the eIF-5A family. Hex1 subfamily.</text>
</comment>
<dbReference type="InterPro" id="IPR007219">
    <property type="entry name" value="XnlR_reg_dom"/>
</dbReference>
<evidence type="ECO:0000313" key="9">
    <source>
        <dbReference type="Proteomes" id="UP001337655"/>
    </source>
</evidence>
<dbReference type="InterPro" id="IPR037318">
    <property type="entry name" value="Hex1_S1"/>
</dbReference>
<dbReference type="GeneID" id="89926477"/>
<feature type="compositionally biased region" description="Polar residues" evidence="6">
    <location>
        <begin position="90"/>
        <end position="100"/>
    </location>
</feature>
<proteinExistence type="inferred from homology"/>
<dbReference type="Gene3D" id="2.30.30.30">
    <property type="match status" value="1"/>
</dbReference>
<feature type="region of interest" description="Disordered" evidence="6">
    <location>
        <begin position="644"/>
        <end position="721"/>
    </location>
</feature>
<feature type="compositionally biased region" description="Basic residues" evidence="6">
    <location>
        <begin position="1026"/>
        <end position="1038"/>
    </location>
</feature>
<dbReference type="Proteomes" id="UP001337655">
    <property type="component" value="Unassembled WGS sequence"/>
</dbReference>
<feature type="region of interest" description="Disordered" evidence="6">
    <location>
        <begin position="1026"/>
        <end position="1045"/>
    </location>
</feature>
<dbReference type="InterPro" id="IPR008991">
    <property type="entry name" value="Translation_prot_SH3-like_sf"/>
</dbReference>
<dbReference type="PANTHER" id="PTHR31001:SF49">
    <property type="entry name" value="ZN(II)2CYS6 TRANSCRIPTION FACTOR (EUROFUNG)"/>
    <property type="match status" value="1"/>
</dbReference>
<evidence type="ECO:0000256" key="1">
    <source>
        <dbReference type="ARBA" id="ARBA00004123"/>
    </source>
</evidence>
<evidence type="ECO:0000256" key="2">
    <source>
        <dbReference type="ARBA" id="ARBA00004431"/>
    </source>
</evidence>
<dbReference type="PROSITE" id="PS00463">
    <property type="entry name" value="ZN2_CY6_FUNGAL_1"/>
    <property type="match status" value="1"/>
</dbReference>
<keyword evidence="3" id="KW-0479">Metal-binding</keyword>
<dbReference type="GO" id="GO:0030428">
    <property type="term" value="C:cell septum"/>
    <property type="evidence" value="ECO:0007669"/>
    <property type="project" value="UniProtKB-SubCell"/>
</dbReference>
<feature type="region of interest" description="Disordered" evidence="6">
    <location>
        <begin position="949"/>
        <end position="971"/>
    </location>
</feature>
<evidence type="ECO:0000256" key="4">
    <source>
        <dbReference type="ARBA" id="ARBA00023242"/>
    </source>
</evidence>
<dbReference type="RefSeq" id="XP_064659743.1">
    <property type="nucleotide sequence ID" value="XM_064802382.1"/>
</dbReference>